<proteinExistence type="predicted"/>
<dbReference type="Proteomes" id="UP000283786">
    <property type="component" value="Chromosome"/>
</dbReference>
<dbReference type="AlphaFoldDB" id="A0A418SIW7"/>
<dbReference type="Pfam" id="PF13692">
    <property type="entry name" value="Glyco_trans_1_4"/>
    <property type="match status" value="1"/>
</dbReference>
<gene>
    <name evidence="1" type="ORF">PSAL_024440</name>
</gene>
<evidence type="ECO:0008006" key="3">
    <source>
        <dbReference type="Google" id="ProtNLM"/>
    </source>
</evidence>
<dbReference type="KEGG" id="palw:PSAL_024440"/>
<dbReference type="SUPFAM" id="SSF53756">
    <property type="entry name" value="UDP-Glycosyltransferase/glycogen phosphorylase"/>
    <property type="match status" value="1"/>
</dbReference>
<sequence length="437" mass="49166">MRYAALPLHLARRFAHYTREEGLKNTLRRSLTWWRNTGLGRRGSIAPEVTGGVTDLTGFFRSDSSSFWTESASRTAFSIPTPPIRRQRPKIAMIGDLNLPQCRKYRVEQLAEVFAAADADYVFSHYEDLPRCMDILQDATHLLLYRLRSHPHVTRHLYEAHRLKLPILYDIDDPLFSVPAYATYGNMDVLPPELKAHFIDEAPHYAEVMNMADVVSVSTPVLRDHASEFTSRPVFLRRNFADRSTLEAQPRPDGPHGEGFRLCFASGSQGHEVDFAVIEKDVTEFLARKPDRKLVILGHFDTRRLPAEIRNQVETHAFTDYAGYLAHLSGCDAAIMPLADDLFNRCKSGVRVIDAASVGVPSLVGTVSDMQALVQDGRNGRVIDSAGDWGAALEDLASDRPLVREMGREARSGLETRWSARVEEPVIDPEMIRWIAA</sequence>
<dbReference type="Gene3D" id="3.40.50.2000">
    <property type="entry name" value="Glycogen Phosphorylase B"/>
    <property type="match status" value="1"/>
</dbReference>
<reference evidence="1 2" key="1">
    <citation type="submission" date="2020-08" db="EMBL/GenBank/DDBJ databases">
        <title>Genome sequence of Rhodobacteraceae bacterium Lw-13e.</title>
        <authorList>
            <person name="Poehlein A."/>
            <person name="Wolter L."/>
            <person name="Daniel R."/>
            <person name="Brinkhoff T."/>
        </authorList>
    </citation>
    <scope>NUCLEOTIDE SEQUENCE [LARGE SCALE GENOMIC DNA]</scope>
    <source>
        <strain evidence="1 2">Lw-13e</strain>
    </source>
</reference>
<evidence type="ECO:0000313" key="2">
    <source>
        <dbReference type="Proteomes" id="UP000283786"/>
    </source>
</evidence>
<protein>
    <recommendedName>
        <fullName evidence="3">Glycosyl transferases group 1</fullName>
    </recommendedName>
</protein>
<accession>A0A418SIW7</accession>
<keyword evidence="2" id="KW-1185">Reference proteome</keyword>
<dbReference type="EMBL" id="CP060436">
    <property type="protein sequence ID" value="QPM91194.1"/>
    <property type="molecule type" value="Genomic_DNA"/>
</dbReference>
<name>A0A418SIW7_9RHOB</name>
<evidence type="ECO:0000313" key="1">
    <source>
        <dbReference type="EMBL" id="QPM91194.1"/>
    </source>
</evidence>
<organism evidence="1 2">
    <name type="scientific">Pseudooceanicola algae</name>
    <dbReference type="NCBI Taxonomy" id="1537215"/>
    <lineage>
        <taxon>Bacteria</taxon>
        <taxon>Pseudomonadati</taxon>
        <taxon>Pseudomonadota</taxon>
        <taxon>Alphaproteobacteria</taxon>
        <taxon>Rhodobacterales</taxon>
        <taxon>Paracoccaceae</taxon>
        <taxon>Pseudooceanicola</taxon>
    </lineage>
</organism>